<keyword evidence="4" id="KW-0378">Hydrolase</keyword>
<protein>
    <submittedName>
        <fullName evidence="7">Arylsulfatase B-like</fullName>
    </submittedName>
</protein>
<dbReference type="InterPro" id="IPR024607">
    <property type="entry name" value="Sulfatase_CS"/>
</dbReference>
<accession>A0A6S7I010</accession>
<evidence type="ECO:0000256" key="2">
    <source>
        <dbReference type="ARBA" id="ARBA00008779"/>
    </source>
</evidence>
<comment type="cofactor">
    <cofactor evidence="1">
        <name>Ca(2+)</name>
        <dbReference type="ChEBI" id="CHEBI:29108"/>
    </cofactor>
</comment>
<dbReference type="OrthoDB" id="103349at2759"/>
<evidence type="ECO:0000256" key="6">
    <source>
        <dbReference type="ARBA" id="ARBA00023180"/>
    </source>
</evidence>
<evidence type="ECO:0000256" key="3">
    <source>
        <dbReference type="ARBA" id="ARBA00022723"/>
    </source>
</evidence>
<dbReference type="SUPFAM" id="SSF53649">
    <property type="entry name" value="Alkaline phosphatase-like"/>
    <property type="match status" value="1"/>
</dbReference>
<keyword evidence="3" id="KW-0479">Metal-binding</keyword>
<dbReference type="EMBL" id="CACRXK020006572">
    <property type="protein sequence ID" value="CAB4009783.1"/>
    <property type="molecule type" value="Genomic_DNA"/>
</dbReference>
<proteinExistence type="inferred from homology"/>
<keyword evidence="6" id="KW-0325">Glycoprotein</keyword>
<keyword evidence="8" id="KW-1185">Reference proteome</keyword>
<dbReference type="PANTHER" id="PTHR10342:SF273">
    <property type="entry name" value="RE14504P"/>
    <property type="match status" value="1"/>
</dbReference>
<dbReference type="InterPro" id="IPR000917">
    <property type="entry name" value="Sulfatase_N"/>
</dbReference>
<feature type="non-terminal residue" evidence="7">
    <location>
        <position position="1"/>
    </location>
</feature>
<dbReference type="Gene3D" id="3.40.720.10">
    <property type="entry name" value="Alkaline Phosphatase, subunit A"/>
    <property type="match status" value="1"/>
</dbReference>
<dbReference type="GO" id="GO:0046872">
    <property type="term" value="F:metal ion binding"/>
    <property type="evidence" value="ECO:0007669"/>
    <property type="project" value="UniProtKB-KW"/>
</dbReference>
<keyword evidence="5" id="KW-0106">Calcium</keyword>
<dbReference type="CDD" id="cd16029">
    <property type="entry name" value="4-S"/>
    <property type="match status" value="1"/>
</dbReference>
<comment type="caution">
    <text evidence="7">The sequence shown here is derived from an EMBL/GenBank/DDBJ whole genome shotgun (WGS) entry which is preliminary data.</text>
</comment>
<gene>
    <name evidence="7" type="ORF">PACLA_8A041108</name>
</gene>
<organism evidence="7 8">
    <name type="scientific">Paramuricea clavata</name>
    <name type="common">Red gorgonian</name>
    <name type="synonym">Violescent sea-whip</name>
    <dbReference type="NCBI Taxonomy" id="317549"/>
    <lineage>
        <taxon>Eukaryota</taxon>
        <taxon>Metazoa</taxon>
        <taxon>Cnidaria</taxon>
        <taxon>Anthozoa</taxon>
        <taxon>Octocorallia</taxon>
        <taxon>Malacalcyonacea</taxon>
        <taxon>Plexauridae</taxon>
        <taxon>Paramuricea</taxon>
    </lineage>
</organism>
<reference evidence="7" key="1">
    <citation type="submission" date="2020-04" db="EMBL/GenBank/DDBJ databases">
        <authorList>
            <person name="Alioto T."/>
            <person name="Alioto T."/>
            <person name="Gomez Garrido J."/>
        </authorList>
    </citation>
    <scope>NUCLEOTIDE SEQUENCE</scope>
    <source>
        <strain evidence="7">A484AB</strain>
    </source>
</reference>
<evidence type="ECO:0000313" key="8">
    <source>
        <dbReference type="Proteomes" id="UP001152795"/>
    </source>
</evidence>
<comment type="similarity">
    <text evidence="2">Belongs to the sulfatase family.</text>
</comment>
<dbReference type="InterPro" id="IPR047115">
    <property type="entry name" value="ARSB"/>
</dbReference>
<dbReference type="InterPro" id="IPR017850">
    <property type="entry name" value="Alkaline_phosphatase_core_sf"/>
</dbReference>
<dbReference type="Proteomes" id="UP001152795">
    <property type="component" value="Unassembled WGS sequence"/>
</dbReference>
<evidence type="ECO:0000256" key="1">
    <source>
        <dbReference type="ARBA" id="ARBA00001913"/>
    </source>
</evidence>
<dbReference type="Pfam" id="PF00884">
    <property type="entry name" value="Sulfatase"/>
    <property type="match status" value="1"/>
</dbReference>
<dbReference type="Gene3D" id="3.30.1120.10">
    <property type="match status" value="1"/>
</dbReference>
<sequence length="594" mass="67872">DQKLHFSLLFRLVLSLLLSSLLSNATEKCEPQSKRPNIIFILADDLGWDDVSFHGSNQIPTPNIDKLANEGVILNSYYVSPTGTPTRAALLTGKHPVNLGLQHGSIFSSQPYGLPLDQVTLPQYLKPLGYVTHGVGKWHLGFFKKAYTPEKRGFQTFFGFYNGQEDYWDHTVHQEYSGLDLRRNGKVIKDQKDHYATDMFTDETVHIIEKHNTAKPLFIYLAHQAVHTGNPDSPLQAPEELVERSNFKHIPNKERQMYAAMVSSLDDSIGKLTQALKKKKIYDNTIIVFATDNGGAPNGMERNWGCNYPLRGGKHTLWEGGVRGVAFVHSPLLVDTKRVSNDVMHVTDWLPTLYHAAGGDLDDIKIKLDGYNMWNMISLSKPTPRKEVLHNIDPVTKNAAIRMGKYKLIVNQNMNYYSSWYQRFQSRRDPDDDFKVLKMEVLPRAELMCTKFEKRDSTFDCDPSISPCLYNIETDPCEYDNLFSRKSKLAAIMFKRLIHYQRHGKPVLNPDREAAANPKLFNGTWSPWQVLESDHLVENANRKIPYPHDKCYRGINHVQAKSSKKSFIPEDGNDMTQSQTTSFLDDLMIKMFKN</sequence>
<evidence type="ECO:0000256" key="5">
    <source>
        <dbReference type="ARBA" id="ARBA00022837"/>
    </source>
</evidence>
<dbReference type="PANTHER" id="PTHR10342">
    <property type="entry name" value="ARYLSULFATASE"/>
    <property type="match status" value="1"/>
</dbReference>
<evidence type="ECO:0000313" key="7">
    <source>
        <dbReference type="EMBL" id="CAB4009783.1"/>
    </source>
</evidence>
<dbReference type="PROSITE" id="PS00149">
    <property type="entry name" value="SULFATASE_2"/>
    <property type="match status" value="1"/>
</dbReference>
<evidence type="ECO:0000256" key="4">
    <source>
        <dbReference type="ARBA" id="ARBA00022801"/>
    </source>
</evidence>
<name>A0A6S7I010_PARCT</name>
<dbReference type="AlphaFoldDB" id="A0A6S7I010"/>
<dbReference type="GO" id="GO:0008484">
    <property type="term" value="F:sulfuric ester hydrolase activity"/>
    <property type="evidence" value="ECO:0007669"/>
    <property type="project" value="InterPro"/>
</dbReference>